<evidence type="ECO:0000256" key="4">
    <source>
        <dbReference type="ARBA" id="ARBA00022871"/>
    </source>
</evidence>
<evidence type="ECO:0000313" key="7">
    <source>
        <dbReference type="Proteomes" id="UP000694925"/>
    </source>
</evidence>
<dbReference type="InterPro" id="IPR050621">
    <property type="entry name" value="Tudor_domain_containing"/>
</dbReference>
<keyword evidence="3" id="KW-0677">Repeat</keyword>
<dbReference type="Gene3D" id="2.40.50.90">
    <property type="match status" value="1"/>
</dbReference>
<sequence>MKPTHSREDVKNTILALLLSRKGGCTLRQLNIDYEEAENEQIPWKEFGYSSLLGYIYSMSDVVQIDKNNILRGIPTEKSKHISKFVTEQKSQPPKGRSYRSRYYASAIVYTRTLIPPQALEEIIDLIYKYPDGVKKQYVFEQLQLYTPKLNITMKDMEEQFNKFRSRIRQDSNMVYPVKGVQKCDYSTQITNNTAPSKSVVITAAGYEDHIQNYDDTDIFEFVPASNLRNSSHLTSNAESTSSFIKRTISKSPDKCKKATTETEAPSGIYNVYMDANGSVQVEVNDRKKDEEEPVLDNDNQIIINERLKYRLKKLAEKYPDGIWCADLPAKYMEEYGYQLQYTELGFTSVREFISYLSDIFYAIQLQGTGDFKLYSAKKDMSAFRIKEMKSHDSEDEEAVPSKLTLSTSEAIVPEEVMGIGDRINYIKPKNIVLGGTKFLEVFVVEVFTPTFFWVQLRKKINKFKEMMTNLDNFYTQNFAKYLIPPIVLEKGLNCACKYNGKWHRAIVEHVTSDFSITVMFYDYGTLKICSRNEVYYLHKKFSDLPAQAIPCGLVNVMPRKGTKWSRVVTHKFALRTNNIPLVATIASVSPEVRDSFKFTYVF</sequence>
<dbReference type="CDD" id="cd09972">
    <property type="entry name" value="LOTUS_TDRD_OSKAR"/>
    <property type="match status" value="1"/>
</dbReference>
<dbReference type="Pfam" id="PF12872">
    <property type="entry name" value="OST-HTH"/>
    <property type="match status" value="2"/>
</dbReference>
<name>A0AAJ7S7I3_9HYME</name>
<dbReference type="GeneID" id="108629273"/>
<dbReference type="InterPro" id="IPR002999">
    <property type="entry name" value="Tudor"/>
</dbReference>
<gene>
    <name evidence="8" type="primary">LOC108629273</name>
</gene>
<reference evidence="8" key="1">
    <citation type="submission" date="2025-08" db="UniProtKB">
        <authorList>
            <consortium name="RefSeq"/>
        </authorList>
    </citation>
    <scope>IDENTIFICATION</scope>
    <source>
        <tissue evidence="8">Whole body</tissue>
    </source>
</reference>
<organism evidence="7 8">
    <name type="scientific">Ceratina calcarata</name>
    <dbReference type="NCBI Taxonomy" id="156304"/>
    <lineage>
        <taxon>Eukaryota</taxon>
        <taxon>Metazoa</taxon>
        <taxon>Ecdysozoa</taxon>
        <taxon>Arthropoda</taxon>
        <taxon>Hexapoda</taxon>
        <taxon>Insecta</taxon>
        <taxon>Pterygota</taxon>
        <taxon>Neoptera</taxon>
        <taxon>Endopterygota</taxon>
        <taxon>Hymenoptera</taxon>
        <taxon>Apocrita</taxon>
        <taxon>Aculeata</taxon>
        <taxon>Apoidea</taxon>
        <taxon>Anthophila</taxon>
        <taxon>Apidae</taxon>
        <taxon>Ceratina</taxon>
        <taxon>Zadontomerus</taxon>
    </lineage>
</organism>
<dbReference type="PANTHER" id="PTHR22948:SF29">
    <property type="entry name" value="FI02030P-RELATED"/>
    <property type="match status" value="1"/>
</dbReference>
<evidence type="ECO:0000313" key="8">
    <source>
        <dbReference type="RefSeq" id="XP_026672915.1"/>
    </source>
</evidence>
<comment type="subcellular location">
    <subcellularLocation>
        <location evidence="1">Cytoplasm</location>
    </subcellularLocation>
</comment>
<dbReference type="RefSeq" id="XP_026672915.1">
    <property type="nucleotide sequence ID" value="XM_026817114.1"/>
</dbReference>
<feature type="domain" description="HTH OST-type" evidence="6">
    <location>
        <begin position="304"/>
        <end position="378"/>
    </location>
</feature>
<dbReference type="PROSITE" id="PS51644">
    <property type="entry name" value="HTH_OST"/>
    <property type="match status" value="2"/>
</dbReference>
<dbReference type="GO" id="GO:0007283">
    <property type="term" value="P:spermatogenesis"/>
    <property type="evidence" value="ECO:0007669"/>
    <property type="project" value="UniProtKB-KW"/>
</dbReference>
<feature type="domain" description="Tudor" evidence="5">
    <location>
        <begin position="488"/>
        <end position="545"/>
    </location>
</feature>
<keyword evidence="4" id="KW-0221">Differentiation</keyword>
<dbReference type="Gene3D" id="3.30.420.610">
    <property type="entry name" value="LOTUS domain-like"/>
    <property type="match status" value="2"/>
</dbReference>
<dbReference type="KEGG" id="ccal:108629273"/>
<dbReference type="GO" id="GO:0030154">
    <property type="term" value="P:cell differentiation"/>
    <property type="evidence" value="ECO:0007669"/>
    <property type="project" value="UniProtKB-ARBA"/>
</dbReference>
<evidence type="ECO:0000256" key="1">
    <source>
        <dbReference type="ARBA" id="ARBA00004496"/>
    </source>
</evidence>
<dbReference type="InterPro" id="IPR041966">
    <property type="entry name" value="LOTUS-like"/>
</dbReference>
<dbReference type="InterPro" id="IPR035437">
    <property type="entry name" value="SNase_OB-fold_sf"/>
</dbReference>
<dbReference type="InterPro" id="IPR025605">
    <property type="entry name" value="OST-HTH/LOTUS_dom"/>
</dbReference>
<proteinExistence type="predicted"/>
<dbReference type="Gene3D" id="2.30.30.140">
    <property type="match status" value="1"/>
</dbReference>
<protein>
    <submittedName>
        <fullName evidence="8">Tudor domain-containing protein 5-like</fullName>
    </submittedName>
</protein>
<dbReference type="PROSITE" id="PS50304">
    <property type="entry name" value="TUDOR"/>
    <property type="match status" value="1"/>
</dbReference>
<accession>A0AAJ7S7I3</accession>
<dbReference type="GO" id="GO:0005737">
    <property type="term" value="C:cytoplasm"/>
    <property type="evidence" value="ECO:0007669"/>
    <property type="project" value="UniProtKB-SubCell"/>
</dbReference>
<keyword evidence="4" id="KW-0744">Spermatogenesis</keyword>
<feature type="domain" description="HTH OST-type" evidence="6">
    <location>
        <begin position="6"/>
        <end position="84"/>
    </location>
</feature>
<dbReference type="AlphaFoldDB" id="A0AAJ7S7I3"/>
<evidence type="ECO:0000259" key="6">
    <source>
        <dbReference type="PROSITE" id="PS51644"/>
    </source>
</evidence>
<evidence type="ECO:0000259" key="5">
    <source>
        <dbReference type="PROSITE" id="PS50304"/>
    </source>
</evidence>
<dbReference type="PANTHER" id="PTHR22948">
    <property type="entry name" value="TUDOR DOMAIN CONTAINING PROTEIN"/>
    <property type="match status" value="1"/>
</dbReference>
<evidence type="ECO:0000256" key="3">
    <source>
        <dbReference type="ARBA" id="ARBA00022737"/>
    </source>
</evidence>
<keyword evidence="2" id="KW-0963">Cytoplasm</keyword>
<dbReference type="SUPFAM" id="SSF63748">
    <property type="entry name" value="Tudor/PWWP/MBT"/>
    <property type="match status" value="1"/>
</dbReference>
<keyword evidence="7" id="KW-1185">Reference proteome</keyword>
<dbReference type="Pfam" id="PF00567">
    <property type="entry name" value="TUDOR"/>
    <property type="match status" value="1"/>
</dbReference>
<evidence type="ECO:0000256" key="2">
    <source>
        <dbReference type="ARBA" id="ARBA00022490"/>
    </source>
</evidence>
<dbReference type="Proteomes" id="UP000694925">
    <property type="component" value="Unplaced"/>
</dbReference>